<keyword evidence="4" id="KW-0158">Chromosome</keyword>
<evidence type="ECO:0000256" key="14">
    <source>
        <dbReference type="SAM" id="MobiDB-lite"/>
    </source>
</evidence>
<evidence type="ECO:0000313" key="15">
    <source>
        <dbReference type="Ensembl" id="ENSSSCP00015042812.1"/>
    </source>
</evidence>
<dbReference type="PANTHER" id="PTHR21731">
    <property type="entry name" value="SYNAPTONEMAL COMPLEX CENTRAL ELEMENT PROTEIN 1-LIKE"/>
    <property type="match status" value="1"/>
</dbReference>
<sequence>MAGRPGPSSEESAGALGRAGEAGGQAKSSQKIEDLMEMVKKLQKAGSLEPKVEVLINRINEVQQAKKKASEELGEARTVWETLQKELDSLSGEKVRLKEILSKKQETLRILRLHCQEKESEAQRKQTMLQECKERISALNSQIEEEKNKQRKLRLDFEEQLEDLMGQHKDLWEFHKPEQLALEIDALDSNKEQLLKEEKLVEAKLEDVKHRLCSQFGAKGCSTITEGLFLRSQEAAAVVHLFEEENRKAQELLGAAAQRQEQLQQKCQQLQQKKQRLKEELEKLGVQVPAQSQRKQEEGASPGEAVSPGIGCREQRQLMKGAGGGKARRGSAESLEDGLQGKAFLQGHSQDKGAEAGSGGVRWGRSQGGCKQRNVRGFQPQTLTSHRLILRPLESVRRKTQSCPSSRA</sequence>
<comment type="similarity">
    <text evidence="3">Belongs to the SYCE family.</text>
</comment>
<evidence type="ECO:0000256" key="2">
    <source>
        <dbReference type="ARBA" id="ARBA00004286"/>
    </source>
</evidence>
<name>A0A8D0UCV5_PIG</name>
<evidence type="ECO:0000313" key="16">
    <source>
        <dbReference type="Proteomes" id="UP000694726"/>
    </source>
</evidence>
<reference evidence="15" key="1">
    <citation type="submission" date="2025-05" db="UniProtKB">
        <authorList>
            <consortium name="Ensembl"/>
        </authorList>
    </citation>
    <scope>IDENTIFICATION</scope>
</reference>
<dbReference type="PANTHER" id="PTHR21731:SF0">
    <property type="entry name" value="SYNAPTONEMAL COMPLEX CENTRAL ELEMENT PROTEIN 1"/>
    <property type="match status" value="1"/>
</dbReference>
<dbReference type="Ensembl" id="ENSSSCT00015102919.1">
    <property type="protein sequence ID" value="ENSSSCP00015042812.1"/>
    <property type="gene ID" value="ENSSSCG00015076271.1"/>
</dbReference>
<evidence type="ECO:0000256" key="11">
    <source>
        <dbReference type="ARBA" id="ARBA00045754"/>
    </source>
</evidence>
<dbReference type="Proteomes" id="UP000694726">
    <property type="component" value="Unplaced"/>
</dbReference>
<comment type="subunit">
    <text evidence="12">Homodimer. Found in a complex with SYCP1 and SYCE2. Interacts with SYCP1, SYCE2 and SYCE3. Interacts with SIX6OS1.</text>
</comment>
<keyword evidence="7" id="KW-0539">Nucleus</keyword>
<evidence type="ECO:0000256" key="5">
    <source>
        <dbReference type="ARBA" id="ARBA00022618"/>
    </source>
</evidence>
<evidence type="ECO:0000256" key="12">
    <source>
        <dbReference type="ARBA" id="ARBA00046827"/>
    </source>
</evidence>
<feature type="coiled-coil region" evidence="13">
    <location>
        <begin position="115"/>
        <end position="211"/>
    </location>
</feature>
<evidence type="ECO:0000256" key="6">
    <source>
        <dbReference type="ARBA" id="ARBA00023054"/>
    </source>
</evidence>
<organism evidence="15 16">
    <name type="scientific">Sus scrofa</name>
    <name type="common">Pig</name>
    <dbReference type="NCBI Taxonomy" id="9823"/>
    <lineage>
        <taxon>Eukaryota</taxon>
        <taxon>Metazoa</taxon>
        <taxon>Chordata</taxon>
        <taxon>Craniata</taxon>
        <taxon>Vertebrata</taxon>
        <taxon>Euteleostomi</taxon>
        <taxon>Mammalia</taxon>
        <taxon>Eutheria</taxon>
        <taxon>Laurasiatheria</taxon>
        <taxon>Artiodactyla</taxon>
        <taxon>Suina</taxon>
        <taxon>Suidae</taxon>
        <taxon>Sus</taxon>
    </lineage>
</organism>
<feature type="compositionally biased region" description="Low complexity" evidence="14">
    <location>
        <begin position="8"/>
        <end position="19"/>
    </location>
</feature>
<evidence type="ECO:0000256" key="7">
    <source>
        <dbReference type="ARBA" id="ARBA00023242"/>
    </source>
</evidence>
<dbReference type="AlphaFoldDB" id="A0A8D0UCV5"/>
<dbReference type="Ensembl" id="ENSSSCT00060008606.1">
    <property type="protein sequence ID" value="ENSSSCP00060003158.1"/>
    <property type="gene ID" value="ENSSSCG00060006748.1"/>
</dbReference>
<protein>
    <recommendedName>
        <fullName evidence="10">Synaptonemal complex central element protein 1</fullName>
    </recommendedName>
</protein>
<evidence type="ECO:0000256" key="8">
    <source>
        <dbReference type="ARBA" id="ARBA00023254"/>
    </source>
</evidence>
<dbReference type="Proteomes" id="UP000694723">
    <property type="component" value="Unplaced"/>
</dbReference>
<evidence type="ECO:0000256" key="1">
    <source>
        <dbReference type="ARBA" id="ARBA00004123"/>
    </source>
</evidence>
<evidence type="ECO:0000256" key="10">
    <source>
        <dbReference type="ARBA" id="ARBA00039883"/>
    </source>
</evidence>
<comment type="function">
    <text evidence="11">Major component of the transverse central element of synaptonemal complexes (SCS), formed between homologous chromosomes during meiotic prophase. Requires SYCP1 in order to be incorporated into the central element. May have a role in the synaptonemal complex assembly, stabilization and recombination.</text>
</comment>
<evidence type="ECO:0000256" key="9">
    <source>
        <dbReference type="ARBA" id="ARBA00023306"/>
    </source>
</evidence>
<keyword evidence="8" id="KW-0469">Meiosis</keyword>
<dbReference type="Pfam" id="PF15233">
    <property type="entry name" value="SYCE1"/>
    <property type="match status" value="1"/>
</dbReference>
<gene>
    <name evidence="15" type="primary">SYCE1</name>
</gene>
<evidence type="ECO:0000256" key="13">
    <source>
        <dbReference type="SAM" id="Coils"/>
    </source>
</evidence>
<dbReference type="InterPro" id="IPR026676">
    <property type="entry name" value="SYCE1"/>
</dbReference>
<accession>A0A8D0UCV5</accession>
<dbReference type="GO" id="GO:0000795">
    <property type="term" value="C:synaptonemal complex"/>
    <property type="evidence" value="ECO:0007669"/>
    <property type="project" value="InterPro"/>
</dbReference>
<feature type="region of interest" description="Disordered" evidence="14">
    <location>
        <begin position="286"/>
        <end position="312"/>
    </location>
</feature>
<keyword evidence="5" id="KW-0132">Cell division</keyword>
<feature type="region of interest" description="Disordered" evidence="14">
    <location>
        <begin position="347"/>
        <end position="383"/>
    </location>
</feature>
<comment type="subcellular location">
    <subcellularLocation>
        <location evidence="2">Chromosome</location>
    </subcellularLocation>
    <subcellularLocation>
        <location evidence="1">Nucleus</location>
    </subcellularLocation>
</comment>
<keyword evidence="6 13" id="KW-0175">Coiled coil</keyword>
<dbReference type="GO" id="GO:0051301">
    <property type="term" value="P:cell division"/>
    <property type="evidence" value="ECO:0007669"/>
    <property type="project" value="UniProtKB-KW"/>
</dbReference>
<keyword evidence="9" id="KW-0131">Cell cycle</keyword>
<feature type="region of interest" description="Disordered" evidence="14">
    <location>
        <begin position="1"/>
        <end position="30"/>
    </location>
</feature>
<evidence type="ECO:0000256" key="3">
    <source>
        <dbReference type="ARBA" id="ARBA00010094"/>
    </source>
</evidence>
<evidence type="ECO:0000256" key="4">
    <source>
        <dbReference type="ARBA" id="ARBA00022454"/>
    </source>
</evidence>
<proteinExistence type="inferred from homology"/>
<dbReference type="GO" id="GO:0007130">
    <property type="term" value="P:synaptonemal complex assembly"/>
    <property type="evidence" value="ECO:0007669"/>
    <property type="project" value="InterPro"/>
</dbReference>